<comment type="function">
    <text evidence="11">Capsid protein (CA) is the structural component of the virus-like particle (VLP), forming the shell that encapsulates the retrotransposons dimeric RNA genome. The particles are assembled from trimer-clustered units and there are holes in the capsid shells that allow for the diffusion of macromolecules. CA also has nucleocapsid-like chaperone activity, promoting primer tRNA(i)-Met annealing to the multipartite primer-binding site (PBS), dimerization of Ty1 RNA and initiation of reverse transcription.</text>
</comment>
<evidence type="ECO:0000256" key="11">
    <source>
        <dbReference type="ARBA" id="ARBA00057243"/>
    </source>
</evidence>
<organism evidence="14">
    <name type="scientific">Cladocopium goreaui</name>
    <dbReference type="NCBI Taxonomy" id="2562237"/>
    <lineage>
        <taxon>Eukaryota</taxon>
        <taxon>Sar</taxon>
        <taxon>Alveolata</taxon>
        <taxon>Dinophyceae</taxon>
        <taxon>Suessiales</taxon>
        <taxon>Symbiodiniaceae</taxon>
        <taxon>Cladocopium</taxon>
    </lineage>
</organism>
<feature type="compositionally biased region" description="Polar residues" evidence="12">
    <location>
        <begin position="3088"/>
        <end position="3101"/>
    </location>
</feature>
<reference evidence="15" key="2">
    <citation type="submission" date="2024-04" db="EMBL/GenBank/DDBJ databases">
        <authorList>
            <person name="Chen Y."/>
            <person name="Shah S."/>
            <person name="Dougan E. K."/>
            <person name="Thang M."/>
            <person name="Chan C."/>
        </authorList>
    </citation>
    <scope>NUCLEOTIDE SEQUENCE [LARGE SCALE GENOMIC DNA]</scope>
</reference>
<gene>
    <name evidence="14" type="ORF">C1SCF055_LOCUS28471</name>
</gene>
<dbReference type="GO" id="GO:0004190">
    <property type="term" value="F:aspartic-type endopeptidase activity"/>
    <property type="evidence" value="ECO:0007669"/>
    <property type="project" value="InterPro"/>
</dbReference>
<dbReference type="InterPro" id="IPR001584">
    <property type="entry name" value="Integrase_cat-core"/>
</dbReference>
<evidence type="ECO:0000256" key="9">
    <source>
        <dbReference type="ARBA" id="ARBA00032154"/>
    </source>
</evidence>
<feature type="compositionally biased region" description="Basic and acidic residues" evidence="12">
    <location>
        <begin position="999"/>
        <end position="1011"/>
    </location>
</feature>
<dbReference type="InterPro" id="IPR045864">
    <property type="entry name" value="aa-tRNA-synth_II/BPL/LPL"/>
</dbReference>
<evidence type="ECO:0000256" key="4">
    <source>
        <dbReference type="ARBA" id="ARBA00022759"/>
    </source>
</evidence>
<evidence type="ECO:0000313" key="14">
    <source>
        <dbReference type="EMBL" id="CAI4002524.1"/>
    </source>
</evidence>
<feature type="domain" description="Integrase catalytic" evidence="13">
    <location>
        <begin position="1435"/>
        <end position="1618"/>
    </location>
</feature>
<dbReference type="SUPFAM" id="SSF52954">
    <property type="entry name" value="Class II aaRS ABD-related"/>
    <property type="match status" value="1"/>
</dbReference>
<keyword evidence="7" id="KW-0695">RNA-directed DNA polymerase</keyword>
<dbReference type="PANTHER" id="PTHR11451:SF46">
    <property type="entry name" value="THREONINE--TRNA LIGASE"/>
    <property type="match status" value="1"/>
</dbReference>
<dbReference type="GO" id="GO:0004829">
    <property type="term" value="F:threonine-tRNA ligase activity"/>
    <property type="evidence" value="ECO:0007669"/>
    <property type="project" value="TreeGrafter"/>
</dbReference>
<dbReference type="InterPro" id="IPR036397">
    <property type="entry name" value="RNaseH_sf"/>
</dbReference>
<dbReference type="CDD" id="cd20071">
    <property type="entry name" value="SET_SMYD"/>
    <property type="match status" value="1"/>
</dbReference>
<dbReference type="SUPFAM" id="SSF82199">
    <property type="entry name" value="SET domain"/>
    <property type="match status" value="1"/>
</dbReference>
<dbReference type="GO" id="GO:0003676">
    <property type="term" value="F:nucleic acid binding"/>
    <property type="evidence" value="ECO:0007669"/>
    <property type="project" value="InterPro"/>
</dbReference>
<evidence type="ECO:0000256" key="12">
    <source>
        <dbReference type="SAM" id="MobiDB-lite"/>
    </source>
</evidence>
<keyword evidence="2" id="KW-0548">Nucleotidyltransferase</keyword>
<evidence type="ECO:0000256" key="3">
    <source>
        <dbReference type="ARBA" id="ARBA00022722"/>
    </source>
</evidence>
<dbReference type="Gene3D" id="3.30.930.10">
    <property type="entry name" value="Bira Bifunctional Protein, Domain 2"/>
    <property type="match status" value="1"/>
</dbReference>
<keyword evidence="3" id="KW-0540">Nuclease</keyword>
<evidence type="ECO:0000313" key="16">
    <source>
        <dbReference type="Proteomes" id="UP001152797"/>
    </source>
</evidence>
<feature type="region of interest" description="Disordered" evidence="12">
    <location>
        <begin position="3081"/>
        <end position="3127"/>
    </location>
</feature>
<dbReference type="EMBL" id="CAMXCT020003112">
    <property type="protein sequence ID" value="CAL1155899.1"/>
    <property type="molecule type" value="Genomic_DNA"/>
</dbReference>
<dbReference type="GO" id="GO:0005739">
    <property type="term" value="C:mitochondrion"/>
    <property type="evidence" value="ECO:0007669"/>
    <property type="project" value="TreeGrafter"/>
</dbReference>
<feature type="region of interest" description="Disordered" evidence="12">
    <location>
        <begin position="1061"/>
        <end position="1089"/>
    </location>
</feature>
<keyword evidence="5" id="KW-0378">Hydrolase</keyword>
<feature type="compositionally biased region" description="Low complexity" evidence="12">
    <location>
        <begin position="1807"/>
        <end position="1817"/>
    </location>
</feature>
<reference evidence="14" key="1">
    <citation type="submission" date="2022-10" db="EMBL/GenBank/DDBJ databases">
        <authorList>
            <person name="Chen Y."/>
            <person name="Dougan E. K."/>
            <person name="Chan C."/>
            <person name="Rhodes N."/>
            <person name="Thang M."/>
        </authorList>
    </citation>
    <scope>NUCLEOTIDE SEQUENCE</scope>
</reference>
<evidence type="ECO:0000256" key="2">
    <source>
        <dbReference type="ARBA" id="ARBA00022695"/>
    </source>
</evidence>
<feature type="region of interest" description="Disordered" evidence="12">
    <location>
        <begin position="2985"/>
        <end position="3011"/>
    </location>
</feature>
<dbReference type="PANTHER" id="PTHR11451">
    <property type="entry name" value="THREONINE-TRNA LIGASE"/>
    <property type="match status" value="1"/>
</dbReference>
<dbReference type="EMBL" id="CAMXCT010003112">
    <property type="protein sequence ID" value="CAI4002524.1"/>
    <property type="molecule type" value="Genomic_DNA"/>
</dbReference>
<dbReference type="GO" id="GO:0004519">
    <property type="term" value="F:endonuclease activity"/>
    <property type="evidence" value="ECO:0007669"/>
    <property type="project" value="UniProtKB-KW"/>
</dbReference>
<evidence type="ECO:0000256" key="5">
    <source>
        <dbReference type="ARBA" id="ARBA00022801"/>
    </source>
</evidence>
<protein>
    <recommendedName>
        <fullName evidence="8">Gag-Pol-p199</fullName>
    </recommendedName>
    <alternativeName>
        <fullName evidence="9">TY1A-TY1B</fullName>
    </alternativeName>
    <alternativeName>
        <fullName evidence="10">p190</fullName>
    </alternativeName>
</protein>
<dbReference type="Gene3D" id="2.170.270.10">
    <property type="entry name" value="SET domain"/>
    <property type="match status" value="1"/>
</dbReference>
<feature type="compositionally biased region" description="Low complexity" evidence="12">
    <location>
        <begin position="1888"/>
        <end position="1905"/>
    </location>
</feature>
<dbReference type="EMBL" id="CAMXCT030003112">
    <property type="protein sequence ID" value="CAL4789836.1"/>
    <property type="molecule type" value="Genomic_DNA"/>
</dbReference>
<dbReference type="PROSITE" id="PS00141">
    <property type="entry name" value="ASP_PROTEASE"/>
    <property type="match status" value="1"/>
</dbReference>
<dbReference type="OrthoDB" id="423755at2759"/>
<evidence type="ECO:0000256" key="6">
    <source>
        <dbReference type="ARBA" id="ARBA00022917"/>
    </source>
</evidence>
<evidence type="ECO:0000256" key="1">
    <source>
        <dbReference type="ARBA" id="ARBA00022679"/>
    </source>
</evidence>
<dbReference type="Gene3D" id="3.30.420.10">
    <property type="entry name" value="Ribonuclease H-like superfamily/Ribonuclease H"/>
    <property type="match status" value="1"/>
</dbReference>
<evidence type="ECO:0000259" key="13">
    <source>
        <dbReference type="PROSITE" id="PS50994"/>
    </source>
</evidence>
<dbReference type="GO" id="GO:0006435">
    <property type="term" value="P:threonyl-tRNA aminoacylation"/>
    <property type="evidence" value="ECO:0007669"/>
    <property type="project" value="TreeGrafter"/>
</dbReference>
<dbReference type="Gene3D" id="3.40.50.800">
    <property type="entry name" value="Anticodon-binding domain"/>
    <property type="match status" value="1"/>
</dbReference>
<sequence length="3295" mass="364778">MPNICTRDPFGHETLLNQQSRAAWSKTLVEFVRWLCNFVLQLLGVSIINTGGGYRCRWVFTATLDFWDNFSLYNSVDPGRDFDDVQNHRRSQAFCWAKTVLMTTVDKRDQIVTWDGNPTSWQEYVKRVRLQYERTEYRKRGLLGAELASRLTGRAWDVASSQLDHSKLQRADGAAYLLHFLEDRLCKAPIPDTGQRLEEFFMKIRRAPGSSMAEWASQLRESYRRLQRAMARQRKDQEARFGSPESPKGPSKPDSPSSSRHRRSDVTSPPARHDMGTSPFGVPDPATGGFEPGEPADPGRPNPGDGGYAELPTSETASNPGHHNDRWTADEWNQWYAERDRRWNTWYDSSEHEYSFPQDPDKDTIQWDQFGFDDRHSAIVDWGLLADEVQDELEDTSVFWVGDRLPHDVYPPDHDFETAWSTWMPDGHEMHWEWYDDDFYACDSEGVYWSWSDTKTWLDMEEYIEANPSEPQQTHEVYAAFNDRLRTFRESRTLNNAKQLSRGYYPMQIKGGLSGKSGSPSFSKCFVCGSKDHDYRSCPQRGDQGSSSVSSTKRTNFFVGRSILMVESVDDESEAESPDIGEILATVAVEHPGFAVIDTGATETIASLDAIDAIMRERGKKHGPENVTVHGKHRKFRFGNGQEQRAASFVELPQLLAGCDIKLGVHTLDAPGVPLLLSVKTLRSLKAVVDVDEGMICFNAVKEGHWLPLKRGPNGHLLLDLTEDWFSPQASDGSVLHVGQSEQDAQSKYKDAASSQLCEHDPLHGPLHEPFLHDTSSPHDELCPHSPVQHLACACSSTPAASESVKRDQVCHAFCEESEEELVPDVPCDAVENQRPPHVQTSDDAARGSSMLRALPALIAIAASSTSPTTSYGTAIHGEGDGKAAYDFDFGGQSQSGDKEQVKGIYPSADPGALRHVKDRGPGPSRCTLPGVPLHGVTCTHAGGERLVVGQQRPWNVEGVQHLPIADPVHPSLRSKGHLQTGRTVSSGHRCGSTTGWEHSGERCGGQRELEQQGDQRQWGAGVSEKQDEEAGGGEGQADVISNQAIKLQCDGSLKEIFQAREPEDSRAGRGDQGRGLHGHPGLGDAEFGDERIGHLTKDQKNLLQEKANDYILAANDAMEEFFGTSGDVDIIEVCCPPDSRLAETFLTRGRSALRVGLPAFDLSKRKGRDAIAKMIKKNRPTVLWLSLPCGPYSQIQELFNEATPEMKAKSEERKARARRIISHGLDLALLQLELGGEIGWEWPVGNRGWSLPKVRKFFETLRDAGKLYDARVDGCAYGLRDRDGCHIRKPWRICTSSLTLATALERRCPGGHDHKECLGGTTAHESGFYPQAMCDVIQRAVREIANTKHYEVTDVFPVFDAGPLKEKKPEDLPEPLTESERKSAEKLLHKLHRKTGHPSNKALSSTLKHRGAHYEVVDMALKHQCPECQELRMAPLDPAVALQRSETLWETVVMDNAEFPIDDRVFHCMIMVDEASRLVVPHFLFSHNRDESRNATGAEVVAGLQETWVRHYGLPGQVRMDPEGAFRSSELGAWAEERGVQLLPCAAEAHGQIGVVERAIQTLKSTTRQLLQGSAVDAWSAIQHACHAHNELARVEGYSPFQWAFGRQPNHIGQMHEKGHDLPFLTSSAVPGSNMAVNLKLRVQAQQSFLRQQAQEQVSRALNTKTRRVEKFVPGDLVFFKRIKPPAQPAAAARMAHKLWRWYGPARVLATETRTDGIGESRRPSNIIWIVTHGRLKRCAPEQLRHASEGERLLAEGSEAPATTWTFHSIAQTLYKGEFEILDSHVFPEDEVAQGPPREPRRARSLSRSAVRSVAEQPPKMARADKTPQDLVRNPSGGEGAHQRATVENKTLQELADEVVGGGRAHQRTAAKKSTKATEQQEGTRTPVARGRSRSVSRPGPSKPLSEVQSDERSQGLNLDRYLSDPMYSPMPDAVTRDRPTQELFNQPLFKKQRKELYGGGEDDVMFIGSVTSGDTLASDRLVCTFEIDTPQKQSDWKRMKRSPQSYFVKKVRNTEVKWHLLDANERAKFDVAKNAEVQQWLTAHAVKRAEGVIPKERVIQMRWVLTYKQSGEAKGRIVLIGFQDPDLQSIQSSAPTMSRRSRQLGLQQASVRRWRAMKADVKAAFLQGDCTEAGRQLYAKPVPELGAAMGLKPHEVVQVIKACYGLVSAPASWFACVRDTLASIGFRQCRSDPCLWILPEPGGGEDIVGFICAHVDDFLIAGNEDSETWVNALSQFYERFKWSPWEFSSYSHCGVKIKEECDFSYTLDHSAFCENIEQIQYKPRADHEPLNAEEMTQLRGALGAIQWRAHQSGPHLSARLGQLQSEISRATISTAKAANKLVRECFSSRHLSTRINQLQVDDPKQVVFVAWSDAALANRIDLSSTGGFVVAAASPDLLHGERAPLTFISWKSSKLQRKARSSLAAEAQALSEAEQELMYVRLAWAELCGLQVDLKRPEIAIQRISGTLVTDAKSVYDIMKKRTLNSAALGLKDKHISLEIMCLLEAVERLKTETRWVHSEAQLADCLTKPLPAGILHKVLTEGHWTLTFDPNFTSAKKLKAAKAKNPIYSQDFRGVSVPGPDLHQQNTGGVRPLALQLRFATTWCIDHQYWPLRFNLRYQSEQKAGAEDAKDSAAAGRPRVQPERLTSQGAARNKSPSLARRKASGAEINGEGLPPGYARPVILHRAILGSVERMTGVLCPGPRADQRVSILSGCLALGAGSTGRPVVNGEPNQIACGVLARHVPGCGVAAFAAKEFLPGDVVFQETAMFISAVDTPLPQNAELYRALLAELHARRLSADFTPNAHLGALTALRDLGVAGCRSFLRQKCHGEPPSAKVAKHEAAPLRRMVAMGFLPSSCASLTVLEYAKLRMAIQLNGFRFNLSAQEGDFGYDAGEVLFDKISRLNHSCAPNLEFNLTWDERDATVVNSVTASKLIAATEELNISYLPLRLNLSVKERREQLLKHWGFACACPKCLAEGGPPAPPAPAPVSAAPEDRPRPVLESGSESEGICWDDLCDPDECECEKVYKHTSAEGGKWPFWLSPRQCMVVPVSEDAFEYAKYVKETLHVEANLGLTPSSAGDVKSRGTTGAASEKNSSVHGLGARPAPTFRDWPPGHEEGDGTLNKKVREAQVSEASGFITVKRLVRKDEEDQMAVNVRARGERKRPIGTKGLKEFMEELQVTLLLLGLAAPCVAITWVKGAAGQNCDSTCASRSGCREEAWPKSEEEFQDIASLAGQSCETTQAGGAKYDPSTDGHHCGWSGPDHSDGDSRCGAAGDSGTYRFCPCNSDREL</sequence>
<feature type="region of interest" description="Disordered" evidence="12">
    <location>
        <begin position="226"/>
        <end position="326"/>
    </location>
</feature>
<comment type="caution">
    <text evidence="14">The sequence shown here is derived from an EMBL/GenBank/DDBJ whole genome shotgun (WGS) entry which is preliminary data.</text>
</comment>
<keyword evidence="1" id="KW-0808">Transferase</keyword>
<feature type="compositionally biased region" description="Basic residues" evidence="12">
    <location>
        <begin position="1866"/>
        <end position="1876"/>
    </location>
</feature>
<feature type="region of interest" description="Disordered" evidence="12">
    <location>
        <begin position="2628"/>
        <end position="2674"/>
    </location>
</feature>
<feature type="compositionally biased region" description="Low complexity" evidence="12">
    <location>
        <begin position="242"/>
        <end position="258"/>
    </location>
</feature>
<proteinExistence type="predicted"/>
<dbReference type="GO" id="GO:0015074">
    <property type="term" value="P:DNA integration"/>
    <property type="evidence" value="ECO:0007669"/>
    <property type="project" value="InterPro"/>
</dbReference>
<evidence type="ECO:0000256" key="10">
    <source>
        <dbReference type="ARBA" id="ARBA00033113"/>
    </source>
</evidence>
<keyword evidence="4" id="KW-0255">Endonuclease</keyword>
<evidence type="ECO:0000256" key="7">
    <source>
        <dbReference type="ARBA" id="ARBA00022918"/>
    </source>
</evidence>
<dbReference type="InterPro" id="IPR046341">
    <property type="entry name" value="SET_dom_sf"/>
</dbReference>
<dbReference type="GO" id="GO:0003964">
    <property type="term" value="F:RNA-directed DNA polymerase activity"/>
    <property type="evidence" value="ECO:0007669"/>
    <property type="project" value="UniProtKB-KW"/>
</dbReference>
<feature type="region of interest" description="Disordered" evidence="12">
    <location>
        <begin position="1789"/>
        <end position="1927"/>
    </location>
</feature>
<dbReference type="GO" id="GO:0006508">
    <property type="term" value="P:proteolysis"/>
    <property type="evidence" value="ECO:0007669"/>
    <property type="project" value="InterPro"/>
</dbReference>
<evidence type="ECO:0000313" key="15">
    <source>
        <dbReference type="EMBL" id="CAL1155899.1"/>
    </source>
</evidence>
<feature type="compositionally biased region" description="Polar residues" evidence="12">
    <location>
        <begin position="981"/>
        <end position="997"/>
    </location>
</feature>
<feature type="region of interest" description="Disordered" evidence="12">
    <location>
        <begin position="968"/>
        <end position="1039"/>
    </location>
</feature>
<name>A0A9P1D295_9DINO</name>
<dbReference type="Proteomes" id="UP001152797">
    <property type="component" value="Unassembled WGS sequence"/>
</dbReference>
<dbReference type="CDD" id="cd09272">
    <property type="entry name" value="RNase_HI_RT_Ty1"/>
    <property type="match status" value="1"/>
</dbReference>
<dbReference type="PROSITE" id="PS50994">
    <property type="entry name" value="INTEGRASE"/>
    <property type="match status" value="1"/>
</dbReference>
<dbReference type="SUPFAM" id="SSF53098">
    <property type="entry name" value="Ribonuclease H-like"/>
    <property type="match status" value="1"/>
</dbReference>
<evidence type="ECO:0000256" key="8">
    <source>
        <dbReference type="ARBA" id="ARBA00030524"/>
    </source>
</evidence>
<dbReference type="InterPro" id="IPR012337">
    <property type="entry name" value="RNaseH-like_sf"/>
</dbReference>
<dbReference type="InterPro" id="IPR001969">
    <property type="entry name" value="Aspartic_peptidase_AS"/>
</dbReference>
<keyword evidence="6" id="KW-0648">Protein biosynthesis</keyword>
<dbReference type="InterPro" id="IPR013103">
    <property type="entry name" value="RVT_2"/>
</dbReference>
<feature type="compositionally biased region" description="Polar residues" evidence="12">
    <location>
        <begin position="2647"/>
        <end position="2659"/>
    </location>
</feature>
<accession>A0A9P1D295</accession>
<dbReference type="InterPro" id="IPR036621">
    <property type="entry name" value="Anticodon-bd_dom_sf"/>
</dbReference>
<dbReference type="Pfam" id="PF07727">
    <property type="entry name" value="RVT_2"/>
    <property type="match status" value="1"/>
</dbReference>
<keyword evidence="16" id="KW-1185">Reference proteome</keyword>
<feature type="compositionally biased region" description="Basic and acidic residues" evidence="12">
    <location>
        <begin position="1061"/>
        <end position="1075"/>
    </location>
</feature>